<dbReference type="Proteomes" id="UP000271889">
    <property type="component" value="Unassembled WGS sequence"/>
</dbReference>
<evidence type="ECO:0000313" key="1">
    <source>
        <dbReference type="EMBL" id="VDN37421.1"/>
    </source>
</evidence>
<organism evidence="1 2">
    <name type="scientific">Cylicostephanus goldi</name>
    <name type="common">Nematode worm</name>
    <dbReference type="NCBI Taxonomy" id="71465"/>
    <lineage>
        <taxon>Eukaryota</taxon>
        <taxon>Metazoa</taxon>
        <taxon>Ecdysozoa</taxon>
        <taxon>Nematoda</taxon>
        <taxon>Chromadorea</taxon>
        <taxon>Rhabditida</taxon>
        <taxon>Rhabditina</taxon>
        <taxon>Rhabditomorpha</taxon>
        <taxon>Strongyloidea</taxon>
        <taxon>Strongylidae</taxon>
        <taxon>Cylicostephanus</taxon>
    </lineage>
</organism>
<name>A0A3P7P481_CYLGO</name>
<protein>
    <submittedName>
        <fullName evidence="1">Uncharacterized protein</fullName>
    </submittedName>
</protein>
<reference evidence="1 2" key="1">
    <citation type="submission" date="2018-11" db="EMBL/GenBank/DDBJ databases">
        <authorList>
            <consortium name="Pathogen Informatics"/>
        </authorList>
    </citation>
    <scope>NUCLEOTIDE SEQUENCE [LARGE SCALE GENOMIC DNA]</scope>
</reference>
<dbReference type="AlphaFoldDB" id="A0A3P7P481"/>
<accession>A0A3P7P481</accession>
<gene>
    <name evidence="1" type="ORF">CGOC_LOCUS13472</name>
</gene>
<sequence>LIYSILTFLAQKFEDRRVGVTDDTKTRGVASVKLPSGRPPWPSLLADADPTNIVIYLPHLSYPTK</sequence>
<evidence type="ECO:0000313" key="2">
    <source>
        <dbReference type="Proteomes" id="UP000271889"/>
    </source>
</evidence>
<keyword evidence="2" id="KW-1185">Reference proteome</keyword>
<proteinExistence type="predicted"/>
<dbReference type="EMBL" id="UYRV01131710">
    <property type="protein sequence ID" value="VDN37421.1"/>
    <property type="molecule type" value="Genomic_DNA"/>
</dbReference>
<feature type="non-terminal residue" evidence="1">
    <location>
        <position position="1"/>
    </location>
</feature>